<keyword evidence="3 6" id="KW-0812">Transmembrane</keyword>
<proteinExistence type="inferred from homology"/>
<dbReference type="AlphaFoldDB" id="A0A238J355"/>
<feature type="domain" description="EamA" evidence="7">
    <location>
        <begin position="11"/>
        <end position="143"/>
    </location>
</feature>
<dbReference type="Proteomes" id="UP000201838">
    <property type="component" value="Unassembled WGS sequence"/>
</dbReference>
<feature type="transmembrane region" description="Helical" evidence="6">
    <location>
        <begin position="192"/>
        <end position="212"/>
    </location>
</feature>
<evidence type="ECO:0000256" key="1">
    <source>
        <dbReference type="ARBA" id="ARBA00004141"/>
    </source>
</evidence>
<dbReference type="OrthoDB" id="8478503at2"/>
<feature type="transmembrane region" description="Helical" evidence="6">
    <location>
        <begin position="42"/>
        <end position="59"/>
    </location>
</feature>
<comment type="similarity">
    <text evidence="2">Belongs to the drug/metabolite transporter (DMT) superfamily. 10 TMS drug/metabolite exporter (DME) (TC 2.A.7.3) family.</text>
</comment>
<evidence type="ECO:0000259" key="7">
    <source>
        <dbReference type="Pfam" id="PF00892"/>
    </source>
</evidence>
<evidence type="ECO:0000256" key="4">
    <source>
        <dbReference type="ARBA" id="ARBA00022989"/>
    </source>
</evidence>
<dbReference type="PANTHER" id="PTHR22911:SF6">
    <property type="entry name" value="SOLUTE CARRIER FAMILY 35 MEMBER G1"/>
    <property type="match status" value="1"/>
</dbReference>
<organism evidence="8 9">
    <name type="scientific">Boseongicola aestuarii</name>
    <dbReference type="NCBI Taxonomy" id="1470561"/>
    <lineage>
        <taxon>Bacteria</taxon>
        <taxon>Pseudomonadati</taxon>
        <taxon>Pseudomonadota</taxon>
        <taxon>Alphaproteobacteria</taxon>
        <taxon>Rhodobacterales</taxon>
        <taxon>Paracoccaceae</taxon>
        <taxon>Boseongicola</taxon>
    </lineage>
</organism>
<feature type="transmembrane region" description="Helical" evidence="6">
    <location>
        <begin position="159"/>
        <end position="180"/>
    </location>
</feature>
<gene>
    <name evidence="8" type="primary">ribN_7</name>
    <name evidence="8" type="ORF">BOA8489_03252</name>
</gene>
<sequence length="312" mass="33306">MSIAQPNPFRAIALKIASVLLFVLMATLIKAASDEVPPGQTVFFRSLCAMPVILGWLIWQGKFPSGLRTANPLGHLWRGLIGSTAMGLSFAGLAILPLSEVKAIQYAMPLFVVVLAALMLGERVRAVRLTAVGMGMVGVLIILWPRLTSFTNGEVDPQLAFGALIVLTGSLCAAFAQIFVRRLVETEETAAIVFWFSVTATLLSLLTLPFGWQVPSATALACLVGSGLLGGLGQILLTSAYRFGDASIIAPFEYASMLFAIAIGYAVFGEVPTLVMLIGASIVIASGVLIILREHYLKIQRGKGRQHVTKYG</sequence>
<dbReference type="EMBL" id="FXXQ01000012">
    <property type="protein sequence ID" value="SMX25118.1"/>
    <property type="molecule type" value="Genomic_DNA"/>
</dbReference>
<feature type="transmembrane region" description="Helical" evidence="6">
    <location>
        <begin position="103"/>
        <end position="120"/>
    </location>
</feature>
<dbReference type="InterPro" id="IPR037185">
    <property type="entry name" value="EmrE-like"/>
</dbReference>
<evidence type="ECO:0000313" key="9">
    <source>
        <dbReference type="Proteomes" id="UP000201838"/>
    </source>
</evidence>
<feature type="transmembrane region" description="Helical" evidence="6">
    <location>
        <begin position="127"/>
        <end position="147"/>
    </location>
</feature>
<dbReference type="GO" id="GO:0016020">
    <property type="term" value="C:membrane"/>
    <property type="evidence" value="ECO:0007669"/>
    <property type="project" value="UniProtKB-SubCell"/>
</dbReference>
<dbReference type="PANTHER" id="PTHR22911">
    <property type="entry name" value="ACYL-MALONYL CONDENSING ENZYME-RELATED"/>
    <property type="match status" value="1"/>
</dbReference>
<keyword evidence="9" id="KW-1185">Reference proteome</keyword>
<name>A0A238J355_9RHOB</name>
<feature type="transmembrane region" description="Helical" evidence="6">
    <location>
        <begin position="80"/>
        <end position="97"/>
    </location>
</feature>
<protein>
    <submittedName>
        <fullName evidence="8">Riboflavin transporter</fullName>
    </submittedName>
</protein>
<dbReference type="RefSeq" id="WP_093975320.1">
    <property type="nucleotide sequence ID" value="NZ_FXXQ01000012.1"/>
</dbReference>
<dbReference type="SUPFAM" id="SSF103481">
    <property type="entry name" value="Multidrug resistance efflux transporter EmrE"/>
    <property type="match status" value="2"/>
</dbReference>
<comment type="subcellular location">
    <subcellularLocation>
        <location evidence="1">Membrane</location>
        <topology evidence="1">Multi-pass membrane protein</topology>
    </subcellularLocation>
</comment>
<accession>A0A238J355</accession>
<feature type="transmembrane region" description="Helical" evidence="6">
    <location>
        <begin position="12"/>
        <end position="30"/>
    </location>
</feature>
<evidence type="ECO:0000256" key="3">
    <source>
        <dbReference type="ARBA" id="ARBA00022692"/>
    </source>
</evidence>
<keyword evidence="5 6" id="KW-0472">Membrane</keyword>
<keyword evidence="4 6" id="KW-1133">Transmembrane helix</keyword>
<feature type="transmembrane region" description="Helical" evidence="6">
    <location>
        <begin position="249"/>
        <end position="268"/>
    </location>
</feature>
<feature type="transmembrane region" description="Helical" evidence="6">
    <location>
        <begin position="274"/>
        <end position="292"/>
    </location>
</feature>
<evidence type="ECO:0000313" key="8">
    <source>
        <dbReference type="EMBL" id="SMX25118.1"/>
    </source>
</evidence>
<feature type="transmembrane region" description="Helical" evidence="6">
    <location>
        <begin position="218"/>
        <end position="237"/>
    </location>
</feature>
<evidence type="ECO:0000256" key="2">
    <source>
        <dbReference type="ARBA" id="ARBA00009853"/>
    </source>
</evidence>
<evidence type="ECO:0000256" key="6">
    <source>
        <dbReference type="SAM" id="Phobius"/>
    </source>
</evidence>
<evidence type="ECO:0000256" key="5">
    <source>
        <dbReference type="ARBA" id="ARBA00023136"/>
    </source>
</evidence>
<feature type="domain" description="EamA" evidence="7">
    <location>
        <begin position="161"/>
        <end position="291"/>
    </location>
</feature>
<reference evidence="8 9" key="1">
    <citation type="submission" date="2017-05" db="EMBL/GenBank/DDBJ databases">
        <authorList>
            <person name="Song R."/>
            <person name="Chenine A.L."/>
            <person name="Ruprecht R.M."/>
        </authorList>
    </citation>
    <scope>NUCLEOTIDE SEQUENCE [LARGE SCALE GENOMIC DNA]</scope>
    <source>
        <strain evidence="8 9">CECT 8489</strain>
    </source>
</reference>
<dbReference type="Pfam" id="PF00892">
    <property type="entry name" value="EamA"/>
    <property type="match status" value="2"/>
</dbReference>
<dbReference type="InterPro" id="IPR000620">
    <property type="entry name" value="EamA_dom"/>
</dbReference>